<feature type="transmembrane region" description="Helical" evidence="2">
    <location>
        <begin position="391"/>
        <end position="412"/>
    </location>
</feature>
<dbReference type="Proteomes" id="UP001321473">
    <property type="component" value="Unassembled WGS sequence"/>
</dbReference>
<sequence>MHAGSSPAPAAEVVTTSFNMVTVDGRTATEEELREGNWFERKKKRDVPVLASVGGGEEPARMKGYRPLRGRRLAERSVEKLPIRLPSEALKIVLRPSGGVGSILHKIGSLNLACVIAQAAGVDLMEAAKDTVIPNLKQQSILIATTNEDRARKYLRIKGLATSMDSVVDVTAYEVAPENCGKGVIHGIDTARTSEQLKEIIRMDERNPPILGPLRGILLPLRANSLPAIRSCGNLNARGDANSIYLSTSPGTPKRKKNKLRALVPYTWGEEEEEEEKKKKKKKLCCSNVMTAQTPKVPYDFSSRLPEGELKKLPVIPCPSSGQGPTFQRQLPFAYEDRRAHRSGVAAVPSSPQDGAVRKEQSPAQRRTRLVRCAAGQWEADRQDWANTMQFTLVMLGTMLLFLAVVSVGVSLQAGRSNRRDAWVRMRKTVLPASTSLLVPNDSGATAATSVRLMLSSLSHKGDHPSHKPRMHSEKTYSLRSPGVSVGPDDLDTTSLDTYDLDHM</sequence>
<evidence type="ECO:0000313" key="3">
    <source>
        <dbReference type="EMBL" id="KAK8756130.1"/>
    </source>
</evidence>
<keyword evidence="2" id="KW-1133">Transmembrane helix</keyword>
<proteinExistence type="predicted"/>
<reference evidence="3 4" key="1">
    <citation type="journal article" date="2023" name="Arcadia Sci">
        <title>De novo assembly of a long-read Amblyomma americanum tick genome.</title>
        <authorList>
            <person name="Chou S."/>
            <person name="Poskanzer K.E."/>
            <person name="Rollins M."/>
            <person name="Thuy-Boun P.S."/>
        </authorList>
    </citation>
    <scope>NUCLEOTIDE SEQUENCE [LARGE SCALE GENOMIC DNA]</scope>
    <source>
        <strain evidence="3">F_SG_1</strain>
        <tissue evidence="3">Salivary glands</tissue>
    </source>
</reference>
<evidence type="ECO:0000313" key="4">
    <source>
        <dbReference type="Proteomes" id="UP001321473"/>
    </source>
</evidence>
<dbReference type="AlphaFoldDB" id="A0AAQ4D0Z0"/>
<accession>A0AAQ4D0Z0</accession>
<feature type="compositionally biased region" description="Basic and acidic residues" evidence="1">
    <location>
        <begin position="460"/>
        <end position="477"/>
    </location>
</feature>
<keyword evidence="4" id="KW-1185">Reference proteome</keyword>
<feature type="region of interest" description="Disordered" evidence="1">
    <location>
        <begin position="342"/>
        <end position="364"/>
    </location>
</feature>
<comment type="caution">
    <text evidence="3">The sequence shown here is derived from an EMBL/GenBank/DDBJ whole genome shotgun (WGS) entry which is preliminary data.</text>
</comment>
<feature type="region of interest" description="Disordered" evidence="1">
    <location>
        <begin position="459"/>
        <end position="492"/>
    </location>
</feature>
<organism evidence="3 4">
    <name type="scientific">Amblyomma americanum</name>
    <name type="common">Lone star tick</name>
    <dbReference type="NCBI Taxonomy" id="6943"/>
    <lineage>
        <taxon>Eukaryota</taxon>
        <taxon>Metazoa</taxon>
        <taxon>Ecdysozoa</taxon>
        <taxon>Arthropoda</taxon>
        <taxon>Chelicerata</taxon>
        <taxon>Arachnida</taxon>
        <taxon>Acari</taxon>
        <taxon>Parasitiformes</taxon>
        <taxon>Ixodida</taxon>
        <taxon>Ixodoidea</taxon>
        <taxon>Ixodidae</taxon>
        <taxon>Amblyomminae</taxon>
        <taxon>Amblyomma</taxon>
    </lineage>
</organism>
<dbReference type="EMBL" id="JARKHS020036490">
    <property type="protein sequence ID" value="KAK8756130.1"/>
    <property type="molecule type" value="Genomic_DNA"/>
</dbReference>
<protein>
    <submittedName>
        <fullName evidence="3">Uncharacterized protein</fullName>
    </submittedName>
</protein>
<gene>
    <name evidence="3" type="ORF">V5799_001165</name>
</gene>
<keyword evidence="2" id="KW-0812">Transmembrane</keyword>
<evidence type="ECO:0000256" key="1">
    <source>
        <dbReference type="SAM" id="MobiDB-lite"/>
    </source>
</evidence>
<keyword evidence="2" id="KW-0472">Membrane</keyword>
<evidence type="ECO:0000256" key="2">
    <source>
        <dbReference type="SAM" id="Phobius"/>
    </source>
</evidence>
<name>A0AAQ4D0Z0_AMBAM</name>